<proteinExistence type="inferred from homology"/>
<protein>
    <submittedName>
        <fullName evidence="2">Uncharacterized protein</fullName>
    </submittedName>
</protein>
<dbReference type="EMBL" id="JAEHOD010000005">
    <property type="protein sequence ID" value="KAG2452594.1"/>
    <property type="molecule type" value="Genomic_DNA"/>
</dbReference>
<sequence>MAAYMALHKYGSPHQEPLRDPLLYDTVLSREGLRQVEGLGAAVAALQPQPEAVLVSPLTRCLQTAVAATSGLGRGITVEAEPLLRERVTLSSEVGRAPSELARDFPEVAFPPDMKEVWWYTGGAMDQKAIVKEPQDVYEERLAELRRRLAVRSERCLLVVAHWGVLRALTGRDLQPGEMASVEVVLLPSGSGAPTAGAAVASRR</sequence>
<dbReference type="Proteomes" id="UP000613740">
    <property type="component" value="Unassembled WGS sequence"/>
</dbReference>
<organism evidence="2 3">
    <name type="scientific">Chlamydomonas schloesseri</name>
    <dbReference type="NCBI Taxonomy" id="2026947"/>
    <lineage>
        <taxon>Eukaryota</taxon>
        <taxon>Viridiplantae</taxon>
        <taxon>Chlorophyta</taxon>
        <taxon>core chlorophytes</taxon>
        <taxon>Chlorophyceae</taxon>
        <taxon>CS clade</taxon>
        <taxon>Chlamydomonadales</taxon>
        <taxon>Chlamydomonadaceae</taxon>
        <taxon>Chlamydomonas</taxon>
    </lineage>
</organism>
<accession>A0A835WR71</accession>
<dbReference type="GO" id="GO:0016791">
    <property type="term" value="F:phosphatase activity"/>
    <property type="evidence" value="ECO:0007669"/>
    <property type="project" value="TreeGrafter"/>
</dbReference>
<dbReference type="InterPro" id="IPR029033">
    <property type="entry name" value="His_PPase_superfam"/>
</dbReference>
<dbReference type="CDD" id="cd07067">
    <property type="entry name" value="HP_PGM_like"/>
    <property type="match status" value="1"/>
</dbReference>
<dbReference type="InterPro" id="IPR013078">
    <property type="entry name" value="His_Pase_superF_clade-1"/>
</dbReference>
<dbReference type="AlphaFoldDB" id="A0A835WR71"/>
<evidence type="ECO:0000256" key="1">
    <source>
        <dbReference type="ARBA" id="ARBA00038362"/>
    </source>
</evidence>
<dbReference type="PANTHER" id="PTHR48100:SF57">
    <property type="entry name" value="PHOSPHOGLYCERATE MUTASE"/>
    <property type="match status" value="1"/>
</dbReference>
<gene>
    <name evidence="2" type="ORF">HYH02_002831</name>
</gene>
<keyword evidence="3" id="KW-1185">Reference proteome</keyword>
<comment type="caution">
    <text evidence="2">The sequence shown here is derived from an EMBL/GenBank/DDBJ whole genome shotgun (WGS) entry which is preliminary data.</text>
</comment>
<dbReference type="SUPFAM" id="SSF53254">
    <property type="entry name" value="Phosphoglycerate mutase-like"/>
    <property type="match status" value="1"/>
</dbReference>
<dbReference type="InterPro" id="IPR050275">
    <property type="entry name" value="PGM_Phosphatase"/>
</dbReference>
<evidence type="ECO:0000313" key="3">
    <source>
        <dbReference type="Proteomes" id="UP000613740"/>
    </source>
</evidence>
<dbReference type="Pfam" id="PF00300">
    <property type="entry name" value="His_Phos_1"/>
    <property type="match status" value="1"/>
</dbReference>
<evidence type="ECO:0000313" key="2">
    <source>
        <dbReference type="EMBL" id="KAG2452594.1"/>
    </source>
</evidence>
<reference evidence="2" key="1">
    <citation type="journal article" date="2020" name="bioRxiv">
        <title>Comparative genomics of Chlamydomonas.</title>
        <authorList>
            <person name="Craig R.J."/>
            <person name="Hasan A.R."/>
            <person name="Ness R.W."/>
            <person name="Keightley P.D."/>
        </authorList>
    </citation>
    <scope>NUCLEOTIDE SEQUENCE</scope>
    <source>
        <strain evidence="2">CCAP 11/173</strain>
    </source>
</reference>
<comment type="similarity">
    <text evidence="1">Belongs to the phosphoglycerate mutase family.</text>
</comment>
<name>A0A835WR71_9CHLO</name>
<dbReference type="Gene3D" id="3.40.50.1240">
    <property type="entry name" value="Phosphoglycerate mutase-like"/>
    <property type="match status" value="1"/>
</dbReference>
<dbReference type="PANTHER" id="PTHR48100">
    <property type="entry name" value="BROAD-SPECIFICITY PHOSPHATASE YOR283W-RELATED"/>
    <property type="match status" value="1"/>
</dbReference>
<dbReference type="OrthoDB" id="496981at2759"/>
<dbReference type="GO" id="GO:0005737">
    <property type="term" value="C:cytoplasm"/>
    <property type="evidence" value="ECO:0007669"/>
    <property type="project" value="TreeGrafter"/>
</dbReference>